<feature type="transmembrane region" description="Helical" evidence="6">
    <location>
        <begin position="78"/>
        <end position="99"/>
    </location>
</feature>
<comment type="subcellular location">
    <subcellularLocation>
        <location evidence="1">Membrane</location>
        <topology evidence="1">Multi-pass membrane protein</topology>
    </subcellularLocation>
</comment>
<dbReference type="Pfam" id="PF00892">
    <property type="entry name" value="EamA"/>
    <property type="match status" value="2"/>
</dbReference>
<organism evidence="8 9">
    <name type="scientific">Aquiflexum balticum DSM 16537</name>
    <dbReference type="NCBI Taxonomy" id="758820"/>
    <lineage>
        <taxon>Bacteria</taxon>
        <taxon>Pseudomonadati</taxon>
        <taxon>Bacteroidota</taxon>
        <taxon>Cytophagia</taxon>
        <taxon>Cytophagales</taxon>
        <taxon>Cyclobacteriaceae</taxon>
        <taxon>Aquiflexum</taxon>
    </lineage>
</organism>
<dbReference type="InterPro" id="IPR037185">
    <property type="entry name" value="EmrE-like"/>
</dbReference>
<sequence>MPRLTASRSVSGFILALSAAIFWGISGTCAQFLFEQKEMDPAWLVSWRMLLAGVILILFAIFRKDSDAFQIWKSHKDIIQLLIFSIFGMVTVQYTYFYSINLSNAATATVIQYIGPVFVVGFYALKNRRWPSLMEYSALFLALAGTFLLVTHGSFQVLVISEKALFWGILSAIALAVYTIQPVQLLRKYSAPTVTGWAMVIGGIMFSLYTKPWMVSGTWDMGTVGAFSYIIIFGTVISFSIFLYSLTLIGAQTASLLCSVEPLSAALVAVAWLGVTFTAMDWLGTVFILVTVAILTLAKKPEEKQANPTDINQASLT</sequence>
<evidence type="ECO:0000256" key="3">
    <source>
        <dbReference type="ARBA" id="ARBA00022692"/>
    </source>
</evidence>
<keyword evidence="9" id="KW-1185">Reference proteome</keyword>
<evidence type="ECO:0000256" key="5">
    <source>
        <dbReference type="ARBA" id="ARBA00023136"/>
    </source>
</evidence>
<evidence type="ECO:0000313" key="8">
    <source>
        <dbReference type="EMBL" id="SMD41565.1"/>
    </source>
</evidence>
<name>A0A1W2GXY9_9BACT</name>
<feature type="transmembrane region" description="Helical" evidence="6">
    <location>
        <begin position="12"/>
        <end position="33"/>
    </location>
</feature>
<dbReference type="Proteomes" id="UP000192333">
    <property type="component" value="Chromosome I"/>
</dbReference>
<evidence type="ECO:0000256" key="2">
    <source>
        <dbReference type="ARBA" id="ARBA00007362"/>
    </source>
</evidence>
<feature type="transmembrane region" description="Helical" evidence="6">
    <location>
        <begin position="105"/>
        <end position="125"/>
    </location>
</feature>
<dbReference type="AlphaFoldDB" id="A0A1W2GXY9"/>
<dbReference type="PANTHER" id="PTHR32322:SF2">
    <property type="entry name" value="EAMA DOMAIN-CONTAINING PROTEIN"/>
    <property type="match status" value="1"/>
</dbReference>
<feature type="transmembrane region" description="Helical" evidence="6">
    <location>
        <begin position="137"/>
        <end position="158"/>
    </location>
</feature>
<dbReference type="RefSeq" id="WP_084118440.1">
    <property type="nucleotide sequence ID" value="NZ_LT838813.1"/>
</dbReference>
<keyword evidence="4 6" id="KW-1133">Transmembrane helix</keyword>
<feature type="domain" description="EamA" evidence="7">
    <location>
        <begin position="163"/>
        <end position="296"/>
    </location>
</feature>
<dbReference type="GO" id="GO:0016020">
    <property type="term" value="C:membrane"/>
    <property type="evidence" value="ECO:0007669"/>
    <property type="project" value="UniProtKB-SubCell"/>
</dbReference>
<feature type="domain" description="EamA" evidence="7">
    <location>
        <begin position="11"/>
        <end position="150"/>
    </location>
</feature>
<reference evidence="9" key="1">
    <citation type="submission" date="2017-04" db="EMBL/GenBank/DDBJ databases">
        <authorList>
            <person name="Varghese N."/>
            <person name="Submissions S."/>
        </authorList>
    </citation>
    <scope>NUCLEOTIDE SEQUENCE [LARGE SCALE GENOMIC DNA]</scope>
    <source>
        <strain evidence="9">DSM 16537</strain>
    </source>
</reference>
<protein>
    <submittedName>
        <fullName evidence="8">Threonine/homoserine efflux transporter RhtA</fullName>
    </submittedName>
</protein>
<dbReference type="SUPFAM" id="SSF103481">
    <property type="entry name" value="Multidrug resistance efflux transporter EmrE"/>
    <property type="match status" value="2"/>
</dbReference>
<dbReference type="InterPro" id="IPR050638">
    <property type="entry name" value="AA-Vitamin_Transporters"/>
</dbReference>
<keyword evidence="3 6" id="KW-0812">Transmembrane</keyword>
<evidence type="ECO:0000256" key="4">
    <source>
        <dbReference type="ARBA" id="ARBA00022989"/>
    </source>
</evidence>
<dbReference type="PANTHER" id="PTHR32322">
    <property type="entry name" value="INNER MEMBRANE TRANSPORTER"/>
    <property type="match status" value="1"/>
</dbReference>
<dbReference type="OrthoDB" id="9810818at2"/>
<feature type="transmembrane region" description="Helical" evidence="6">
    <location>
        <begin position="229"/>
        <end position="249"/>
    </location>
</feature>
<keyword evidence="5 6" id="KW-0472">Membrane</keyword>
<comment type="similarity">
    <text evidence="2">Belongs to the EamA transporter family.</text>
</comment>
<gene>
    <name evidence="8" type="ORF">SAMN00777080_0090</name>
</gene>
<feature type="transmembrane region" description="Helical" evidence="6">
    <location>
        <begin position="45"/>
        <end position="62"/>
    </location>
</feature>
<dbReference type="EMBL" id="LT838813">
    <property type="protein sequence ID" value="SMD41565.1"/>
    <property type="molecule type" value="Genomic_DNA"/>
</dbReference>
<accession>A0A1W2GXY9</accession>
<feature type="transmembrane region" description="Helical" evidence="6">
    <location>
        <begin position="164"/>
        <end position="180"/>
    </location>
</feature>
<feature type="transmembrane region" description="Helical" evidence="6">
    <location>
        <begin position="189"/>
        <end position="209"/>
    </location>
</feature>
<evidence type="ECO:0000259" key="7">
    <source>
        <dbReference type="Pfam" id="PF00892"/>
    </source>
</evidence>
<dbReference type="InterPro" id="IPR000620">
    <property type="entry name" value="EamA_dom"/>
</dbReference>
<proteinExistence type="inferred from homology"/>
<feature type="transmembrane region" description="Helical" evidence="6">
    <location>
        <begin position="279"/>
        <end position="298"/>
    </location>
</feature>
<evidence type="ECO:0000313" key="9">
    <source>
        <dbReference type="Proteomes" id="UP000192333"/>
    </source>
</evidence>
<evidence type="ECO:0000256" key="1">
    <source>
        <dbReference type="ARBA" id="ARBA00004141"/>
    </source>
</evidence>
<evidence type="ECO:0000256" key="6">
    <source>
        <dbReference type="SAM" id="Phobius"/>
    </source>
</evidence>
<feature type="transmembrane region" description="Helical" evidence="6">
    <location>
        <begin position="256"/>
        <end position="273"/>
    </location>
</feature>